<proteinExistence type="predicted"/>
<evidence type="ECO:0000313" key="1">
    <source>
        <dbReference type="EMBL" id="KAK0727672.1"/>
    </source>
</evidence>
<dbReference type="GeneID" id="85330248"/>
<dbReference type="EMBL" id="JAUIRO010000002">
    <property type="protein sequence ID" value="KAK0727672.1"/>
    <property type="molecule type" value="Genomic_DNA"/>
</dbReference>
<keyword evidence="2" id="KW-1185">Reference proteome</keyword>
<comment type="caution">
    <text evidence="1">The sequence shown here is derived from an EMBL/GenBank/DDBJ whole genome shotgun (WGS) entry which is preliminary data.</text>
</comment>
<organism evidence="1 2">
    <name type="scientific">Lasiosphaeria miniovina</name>
    <dbReference type="NCBI Taxonomy" id="1954250"/>
    <lineage>
        <taxon>Eukaryota</taxon>
        <taxon>Fungi</taxon>
        <taxon>Dikarya</taxon>
        <taxon>Ascomycota</taxon>
        <taxon>Pezizomycotina</taxon>
        <taxon>Sordariomycetes</taxon>
        <taxon>Sordariomycetidae</taxon>
        <taxon>Sordariales</taxon>
        <taxon>Lasiosphaeriaceae</taxon>
        <taxon>Lasiosphaeria</taxon>
    </lineage>
</organism>
<dbReference type="AlphaFoldDB" id="A0AA40E7A0"/>
<reference evidence="1" key="1">
    <citation type="submission" date="2023-06" db="EMBL/GenBank/DDBJ databases">
        <title>Genome-scale phylogeny and comparative genomics of the fungal order Sordariales.</title>
        <authorList>
            <consortium name="Lawrence Berkeley National Laboratory"/>
            <person name="Hensen N."/>
            <person name="Bonometti L."/>
            <person name="Westerberg I."/>
            <person name="Brannstrom I.O."/>
            <person name="Guillou S."/>
            <person name="Cros-Aarteil S."/>
            <person name="Calhoun S."/>
            <person name="Haridas S."/>
            <person name="Kuo A."/>
            <person name="Mondo S."/>
            <person name="Pangilinan J."/>
            <person name="Riley R."/>
            <person name="LaButti K."/>
            <person name="Andreopoulos B."/>
            <person name="Lipzen A."/>
            <person name="Chen C."/>
            <person name="Yanf M."/>
            <person name="Daum C."/>
            <person name="Ng V."/>
            <person name="Clum A."/>
            <person name="Steindorff A."/>
            <person name="Ohm R."/>
            <person name="Martin F."/>
            <person name="Silar P."/>
            <person name="Natvig D."/>
            <person name="Lalanne C."/>
            <person name="Gautier V."/>
            <person name="Ament-velasquez S.L."/>
            <person name="Kruys A."/>
            <person name="Hutchinson M.I."/>
            <person name="Powell A.J."/>
            <person name="Barry K."/>
            <person name="Miller A.N."/>
            <person name="Grigoriev I.V."/>
            <person name="Debuchy R."/>
            <person name="Gladieux P."/>
            <person name="Thoren M.H."/>
            <person name="Johannesson H."/>
        </authorList>
    </citation>
    <scope>NUCLEOTIDE SEQUENCE</scope>
    <source>
        <strain evidence="1">SMH2392-1A</strain>
    </source>
</reference>
<name>A0AA40E7A0_9PEZI</name>
<sequence>MDRQPREHLLAAQILNYVAVQPNTLDKNSIEVIEDYLEHIPQAVLDKIAQQNEQQLGTRRRNQGNRTKGLKKAVEPITLDYNRPRTAVENNLVAIELYDLGLRWKITAAGFFNPEEEVADNEGSALVGNNIHYKDINIFL</sequence>
<evidence type="ECO:0000313" key="2">
    <source>
        <dbReference type="Proteomes" id="UP001172101"/>
    </source>
</evidence>
<protein>
    <submittedName>
        <fullName evidence="1">Uncharacterized protein</fullName>
    </submittedName>
</protein>
<gene>
    <name evidence="1" type="ORF">B0T26DRAFT_799622</name>
</gene>
<dbReference type="Proteomes" id="UP001172101">
    <property type="component" value="Unassembled WGS sequence"/>
</dbReference>
<accession>A0AA40E7A0</accession>
<dbReference type="RefSeq" id="XP_060300527.1">
    <property type="nucleotide sequence ID" value="XM_060446978.1"/>
</dbReference>